<accession>A0A1E5FSW4</accession>
<dbReference type="CDD" id="cd00342">
    <property type="entry name" value="gram_neg_porins"/>
    <property type="match status" value="1"/>
</dbReference>
<gene>
    <name evidence="7" type="ORF">A142_20540</name>
</gene>
<protein>
    <recommendedName>
        <fullName evidence="6">Porin domain-containing protein</fullName>
    </recommendedName>
</protein>
<evidence type="ECO:0000313" key="8">
    <source>
        <dbReference type="Proteomes" id="UP000094802"/>
    </source>
</evidence>
<dbReference type="Gene3D" id="2.40.160.10">
    <property type="entry name" value="Porin"/>
    <property type="match status" value="1"/>
</dbReference>
<dbReference type="InterPro" id="IPR033900">
    <property type="entry name" value="Gram_neg_porin_domain"/>
</dbReference>
<dbReference type="GO" id="GO:0009279">
    <property type="term" value="C:cell outer membrane"/>
    <property type="evidence" value="ECO:0007669"/>
    <property type="project" value="UniProtKB-SubCell"/>
</dbReference>
<dbReference type="EMBL" id="AJZD02000133">
    <property type="protein sequence ID" value="OEF93552.1"/>
    <property type="molecule type" value="Genomic_DNA"/>
</dbReference>
<comment type="subcellular location">
    <subcellularLocation>
        <location evidence="1">Cell outer membrane</location>
        <topology evidence="1">Multi-pass membrane protein</topology>
    </subcellularLocation>
</comment>
<reference evidence="7 8" key="1">
    <citation type="journal article" date="2012" name="Science">
        <title>Ecological populations of bacteria act as socially cohesive units of antibiotic production and resistance.</title>
        <authorList>
            <person name="Cordero O.X."/>
            <person name="Wildschutte H."/>
            <person name="Kirkup B."/>
            <person name="Proehl S."/>
            <person name="Ngo L."/>
            <person name="Hussain F."/>
            <person name="Le Roux F."/>
            <person name="Mincer T."/>
            <person name="Polz M.F."/>
        </authorList>
    </citation>
    <scope>NUCLEOTIDE SEQUENCE [LARGE SCALE GENOMIC DNA]</scope>
    <source>
        <strain evidence="7 8">12E03</strain>
    </source>
</reference>
<dbReference type="PRINTS" id="PR00183">
    <property type="entry name" value="ECOLIPORIN"/>
</dbReference>
<keyword evidence="4" id="KW-0472">Membrane</keyword>
<evidence type="ECO:0000259" key="6">
    <source>
        <dbReference type="Pfam" id="PF13609"/>
    </source>
</evidence>
<evidence type="ECO:0000256" key="5">
    <source>
        <dbReference type="SAM" id="SignalP"/>
    </source>
</evidence>
<evidence type="ECO:0000256" key="2">
    <source>
        <dbReference type="ARBA" id="ARBA00007539"/>
    </source>
</evidence>
<keyword evidence="3 5" id="KW-0732">Signal</keyword>
<dbReference type="GO" id="GO:0015288">
    <property type="term" value="F:porin activity"/>
    <property type="evidence" value="ECO:0007669"/>
    <property type="project" value="InterPro"/>
</dbReference>
<name>A0A1E5FSW4_VIBSP</name>
<comment type="similarity">
    <text evidence="2">Belongs to the Gram-negative porin family.</text>
</comment>
<dbReference type="GO" id="GO:0034220">
    <property type="term" value="P:monoatomic ion transmembrane transport"/>
    <property type="evidence" value="ECO:0007669"/>
    <property type="project" value="InterPro"/>
</dbReference>
<dbReference type="PANTHER" id="PTHR34501:SF2">
    <property type="entry name" value="OUTER MEMBRANE PORIN F-RELATED"/>
    <property type="match status" value="1"/>
</dbReference>
<evidence type="ECO:0000256" key="4">
    <source>
        <dbReference type="ARBA" id="ARBA00023136"/>
    </source>
</evidence>
<dbReference type="Proteomes" id="UP000094802">
    <property type="component" value="Unassembled WGS sequence"/>
</dbReference>
<comment type="caution">
    <text evidence="7">The sequence shown here is derived from an EMBL/GenBank/DDBJ whole genome shotgun (WGS) entry which is preliminary data.</text>
</comment>
<dbReference type="InterPro" id="IPR023614">
    <property type="entry name" value="Porin_dom_sf"/>
</dbReference>
<dbReference type="SUPFAM" id="SSF56935">
    <property type="entry name" value="Porins"/>
    <property type="match status" value="1"/>
</dbReference>
<evidence type="ECO:0000256" key="1">
    <source>
        <dbReference type="ARBA" id="ARBA00004571"/>
    </source>
</evidence>
<dbReference type="InterPro" id="IPR050298">
    <property type="entry name" value="Gram-neg_bact_OMP"/>
</dbReference>
<sequence>MVLYALVSTCSGFATAAPIYITDDNKLNMNGDIYSGYLRTSEYKKDNDVSQNQLDSYFRLGFQGASYVNESVIAIGEAELEVDIADNSSRDGVDTRLGYVGLMSQEYGTLTFGKQYTSGRLLTSWTDTGVSRMSNNDAVMAPSRVSNVLKFELSLLNDRLTLGADKILDFSTEEYDERKGSNAAATYHITDNFSVGLGYLAQRVSFIEEPESIPAIEQYGTGDVWDSQSYLTAARYNNEGFSAALVLDKTKDKAQLGDHKALEASVMYDIERYRFVTRFMKRNADLEERDVETITFGVQYRVNKHLDLLSEFNSSIQNHDYNQFSVAAHYQF</sequence>
<evidence type="ECO:0000313" key="7">
    <source>
        <dbReference type="EMBL" id="OEF93552.1"/>
    </source>
</evidence>
<dbReference type="PANTHER" id="PTHR34501">
    <property type="entry name" value="PROTEIN YDDL-RELATED"/>
    <property type="match status" value="1"/>
</dbReference>
<feature type="chain" id="PRO_5009176777" description="Porin domain-containing protein" evidence="5">
    <location>
        <begin position="17"/>
        <end position="332"/>
    </location>
</feature>
<feature type="signal peptide" evidence="5">
    <location>
        <begin position="1"/>
        <end position="16"/>
    </location>
</feature>
<evidence type="ECO:0000256" key="3">
    <source>
        <dbReference type="ARBA" id="ARBA00022729"/>
    </source>
</evidence>
<organism evidence="7 8">
    <name type="scientific">Vibrio splendidus 12E03</name>
    <dbReference type="NCBI Taxonomy" id="1191305"/>
    <lineage>
        <taxon>Bacteria</taxon>
        <taxon>Pseudomonadati</taxon>
        <taxon>Pseudomonadota</taxon>
        <taxon>Gammaproteobacteria</taxon>
        <taxon>Vibrionales</taxon>
        <taxon>Vibrionaceae</taxon>
        <taxon>Vibrio</taxon>
    </lineage>
</organism>
<proteinExistence type="inferred from homology"/>
<feature type="domain" description="Porin" evidence="6">
    <location>
        <begin position="5"/>
        <end position="313"/>
    </location>
</feature>
<dbReference type="AlphaFoldDB" id="A0A1E5FSW4"/>
<dbReference type="InterPro" id="IPR001897">
    <property type="entry name" value="Porin_gammaproteobac"/>
</dbReference>
<dbReference type="Pfam" id="PF13609">
    <property type="entry name" value="Porin_4"/>
    <property type="match status" value="1"/>
</dbReference>